<comment type="cofactor">
    <cofactor evidence="7">
        <name>Zn(2+)</name>
        <dbReference type="ChEBI" id="CHEBI:29105"/>
    </cofactor>
    <text evidence="7">Binds 1 zinc ion.</text>
</comment>
<dbReference type="HAMAP" id="MF_00009">
    <property type="entry name" value="Endoribonucl_YbeY"/>
    <property type="match status" value="1"/>
</dbReference>
<evidence type="ECO:0000256" key="7">
    <source>
        <dbReference type="HAMAP-Rule" id="MF_00009"/>
    </source>
</evidence>
<dbReference type="SUPFAM" id="SSF55486">
    <property type="entry name" value="Metalloproteases ('zincins'), catalytic domain"/>
    <property type="match status" value="1"/>
</dbReference>
<dbReference type="NCBIfam" id="TIGR00043">
    <property type="entry name" value="rRNA maturation RNase YbeY"/>
    <property type="match status" value="1"/>
</dbReference>
<evidence type="ECO:0000313" key="9">
    <source>
        <dbReference type="Proteomes" id="UP000602442"/>
    </source>
</evidence>
<feature type="binding site" evidence="7">
    <location>
        <position position="135"/>
    </location>
    <ligand>
        <name>Zn(2+)</name>
        <dbReference type="ChEBI" id="CHEBI:29105"/>
        <note>catalytic</note>
    </ligand>
</feature>
<dbReference type="PROSITE" id="PS01306">
    <property type="entry name" value="UPF0054"/>
    <property type="match status" value="1"/>
</dbReference>
<evidence type="ECO:0000256" key="6">
    <source>
        <dbReference type="ARBA" id="ARBA00022833"/>
    </source>
</evidence>
<keyword evidence="7" id="KW-0690">Ribosome biogenesis</keyword>
<evidence type="ECO:0000256" key="1">
    <source>
        <dbReference type="ARBA" id="ARBA00010875"/>
    </source>
</evidence>
<evidence type="ECO:0000313" key="8">
    <source>
        <dbReference type="EMBL" id="MBH5322136.1"/>
    </source>
</evidence>
<evidence type="ECO:0000256" key="5">
    <source>
        <dbReference type="ARBA" id="ARBA00022801"/>
    </source>
</evidence>
<comment type="similarity">
    <text evidence="1 7">Belongs to the endoribonuclease YbeY family.</text>
</comment>
<proteinExistence type="inferred from homology"/>
<sequence length="168" mass="18520">MELEIDIEDWPEGDWEDLTASAALATAQVATELANPRLVTSVLFTDDETIQTLNMDWRDKDQPTNVLSFPMLERTDLIHLDPDEGPPEMPPIPLGDIAIAHGVCAREAAEKNISMRDHTAHLIVHGLLHLAGYDHEISDADAEAMEEMEVKVLALLSIANPYTAITAE</sequence>
<dbReference type="EC" id="3.1.-.-" evidence="7"/>
<dbReference type="InterPro" id="IPR023091">
    <property type="entry name" value="MetalPrtase_cat_dom_sf_prd"/>
</dbReference>
<dbReference type="RefSeq" id="WP_197920854.1">
    <property type="nucleotide sequence ID" value="NZ_CAWPTA010000007.1"/>
</dbReference>
<dbReference type="Pfam" id="PF02130">
    <property type="entry name" value="YbeY"/>
    <property type="match status" value="1"/>
</dbReference>
<feature type="binding site" evidence="7">
    <location>
        <position position="129"/>
    </location>
    <ligand>
        <name>Zn(2+)</name>
        <dbReference type="ChEBI" id="CHEBI:29105"/>
        <note>catalytic</note>
    </ligand>
</feature>
<name>A0ABS0N4F1_9SPHN</name>
<dbReference type="InterPro" id="IPR020549">
    <property type="entry name" value="YbeY_CS"/>
</dbReference>
<keyword evidence="7" id="KW-0963">Cytoplasm</keyword>
<keyword evidence="4 7" id="KW-0255">Endonuclease</keyword>
<evidence type="ECO:0000256" key="3">
    <source>
        <dbReference type="ARBA" id="ARBA00022723"/>
    </source>
</evidence>
<keyword evidence="7" id="KW-0698">rRNA processing</keyword>
<dbReference type="PANTHER" id="PTHR46986:SF1">
    <property type="entry name" value="ENDORIBONUCLEASE YBEY, CHLOROPLASTIC"/>
    <property type="match status" value="1"/>
</dbReference>
<dbReference type="PANTHER" id="PTHR46986">
    <property type="entry name" value="ENDORIBONUCLEASE YBEY, CHLOROPLASTIC"/>
    <property type="match status" value="1"/>
</dbReference>
<reference evidence="8 9" key="1">
    <citation type="submission" date="2020-11" db="EMBL/GenBank/DDBJ databases">
        <title>Erythrobacter sediminis sp. nov., a marine bacterium from a tidal flat of Garorim Bay.</title>
        <authorList>
            <person name="Kim D."/>
            <person name="Yoo Y."/>
            <person name="Kim J.-J."/>
        </authorList>
    </citation>
    <scope>NUCLEOTIDE SEQUENCE [LARGE SCALE GENOMIC DNA]</scope>
    <source>
        <strain evidence="8 9">JGD-13</strain>
    </source>
</reference>
<keyword evidence="5 7" id="KW-0378">Hydrolase</keyword>
<protein>
    <recommendedName>
        <fullName evidence="7">Endoribonuclease YbeY</fullName>
        <ecNumber evidence="7">3.1.-.-</ecNumber>
    </recommendedName>
</protein>
<keyword evidence="3 7" id="KW-0479">Metal-binding</keyword>
<comment type="caution">
    <text evidence="8">The sequence shown here is derived from an EMBL/GenBank/DDBJ whole genome shotgun (WGS) entry which is preliminary data.</text>
</comment>
<organism evidence="8 9">
    <name type="scientific">Aurantiacibacter sediminis</name>
    <dbReference type="NCBI Taxonomy" id="2793064"/>
    <lineage>
        <taxon>Bacteria</taxon>
        <taxon>Pseudomonadati</taxon>
        <taxon>Pseudomonadota</taxon>
        <taxon>Alphaproteobacteria</taxon>
        <taxon>Sphingomonadales</taxon>
        <taxon>Erythrobacteraceae</taxon>
        <taxon>Aurantiacibacter</taxon>
    </lineage>
</organism>
<keyword evidence="6 7" id="KW-0862">Zinc</keyword>
<dbReference type="EMBL" id="JAEANY010000002">
    <property type="protein sequence ID" value="MBH5322136.1"/>
    <property type="molecule type" value="Genomic_DNA"/>
</dbReference>
<keyword evidence="9" id="KW-1185">Reference proteome</keyword>
<gene>
    <name evidence="7 8" type="primary">ybeY</name>
    <name evidence="8" type="ORF">I5L03_06010</name>
</gene>
<accession>A0ABS0N4F1</accession>
<feature type="binding site" evidence="7">
    <location>
        <position position="125"/>
    </location>
    <ligand>
        <name>Zn(2+)</name>
        <dbReference type="ChEBI" id="CHEBI:29105"/>
        <note>catalytic</note>
    </ligand>
</feature>
<dbReference type="InterPro" id="IPR002036">
    <property type="entry name" value="YbeY"/>
</dbReference>
<dbReference type="Gene3D" id="3.40.390.30">
    <property type="entry name" value="Metalloproteases ('zincins'), catalytic domain"/>
    <property type="match status" value="1"/>
</dbReference>
<keyword evidence="2 7" id="KW-0540">Nuclease</keyword>
<evidence type="ECO:0000256" key="4">
    <source>
        <dbReference type="ARBA" id="ARBA00022759"/>
    </source>
</evidence>
<comment type="function">
    <text evidence="7">Single strand-specific metallo-endoribonuclease involved in late-stage 70S ribosome quality control and in maturation of the 3' terminus of the 16S rRNA.</text>
</comment>
<evidence type="ECO:0000256" key="2">
    <source>
        <dbReference type="ARBA" id="ARBA00022722"/>
    </source>
</evidence>
<comment type="subcellular location">
    <subcellularLocation>
        <location evidence="7">Cytoplasm</location>
    </subcellularLocation>
</comment>
<dbReference type="Proteomes" id="UP000602442">
    <property type="component" value="Unassembled WGS sequence"/>
</dbReference>